<dbReference type="OrthoDB" id="5184069at2"/>
<dbReference type="InterPro" id="IPR024520">
    <property type="entry name" value="DUF3558"/>
</dbReference>
<reference evidence="3" key="1">
    <citation type="submission" date="2016-10" db="EMBL/GenBank/DDBJ databases">
        <authorList>
            <person name="Varghese N."/>
            <person name="Submissions S."/>
        </authorList>
    </citation>
    <scope>NUCLEOTIDE SEQUENCE [LARGE SCALE GENOMIC DNA]</scope>
    <source>
        <strain evidence="3">IBRC-M 10403</strain>
    </source>
</reference>
<proteinExistence type="predicted"/>
<feature type="chain" id="PRO_5011660472" description="DUF3558 domain-containing protein" evidence="1">
    <location>
        <begin position="27"/>
        <end position="187"/>
    </location>
</feature>
<evidence type="ECO:0000313" key="3">
    <source>
        <dbReference type="Proteomes" id="UP000199501"/>
    </source>
</evidence>
<dbReference type="EMBL" id="FMZZ01000002">
    <property type="protein sequence ID" value="SDC50411.1"/>
    <property type="molecule type" value="Genomic_DNA"/>
</dbReference>
<sequence length="187" mass="20365">MSRRARRIAALALLGVAMTGCTTAMAGQPVPVEDVVDSQPRPERPREIRLDGKNPCTLLPESDWARLHIDRPTSPKVREAYRSPGCHFHSNAAAINLTTVVTEGFSAWFDGTRRTVVADAEPVSGFPAIELTLDFDDLGCEVAVDTADGQYLLATVLVYRSQADRVPERCEYAHQVAESAMSTLVAP</sequence>
<evidence type="ECO:0000256" key="1">
    <source>
        <dbReference type="SAM" id="SignalP"/>
    </source>
</evidence>
<keyword evidence="1" id="KW-0732">Signal</keyword>
<gene>
    <name evidence="2" type="ORF">SAMN05216174_102372</name>
</gene>
<dbReference type="RefSeq" id="WP_091449123.1">
    <property type="nucleotide sequence ID" value="NZ_FMZZ01000002.1"/>
</dbReference>
<name>A0A1G6M4Q5_9PSEU</name>
<dbReference type="STRING" id="1271860.SAMN05216174_102372"/>
<dbReference type="Pfam" id="PF12079">
    <property type="entry name" value="DUF3558"/>
    <property type="match status" value="1"/>
</dbReference>
<organism evidence="2 3">
    <name type="scientific">Actinokineospora iranica</name>
    <dbReference type="NCBI Taxonomy" id="1271860"/>
    <lineage>
        <taxon>Bacteria</taxon>
        <taxon>Bacillati</taxon>
        <taxon>Actinomycetota</taxon>
        <taxon>Actinomycetes</taxon>
        <taxon>Pseudonocardiales</taxon>
        <taxon>Pseudonocardiaceae</taxon>
        <taxon>Actinokineospora</taxon>
    </lineage>
</organism>
<keyword evidence="3" id="KW-1185">Reference proteome</keyword>
<dbReference type="PROSITE" id="PS51257">
    <property type="entry name" value="PROKAR_LIPOPROTEIN"/>
    <property type="match status" value="1"/>
</dbReference>
<evidence type="ECO:0008006" key="4">
    <source>
        <dbReference type="Google" id="ProtNLM"/>
    </source>
</evidence>
<protein>
    <recommendedName>
        <fullName evidence="4">DUF3558 domain-containing protein</fullName>
    </recommendedName>
</protein>
<accession>A0A1G6M4Q5</accession>
<evidence type="ECO:0000313" key="2">
    <source>
        <dbReference type="EMBL" id="SDC50411.1"/>
    </source>
</evidence>
<feature type="signal peptide" evidence="1">
    <location>
        <begin position="1"/>
        <end position="26"/>
    </location>
</feature>
<dbReference type="AlphaFoldDB" id="A0A1G6M4Q5"/>
<dbReference type="Proteomes" id="UP000199501">
    <property type="component" value="Unassembled WGS sequence"/>
</dbReference>